<comment type="similarity">
    <text evidence="1">Belongs to the peptidase S8 family.</text>
</comment>
<dbReference type="InterPro" id="IPR000209">
    <property type="entry name" value="Peptidase_S8/S53_dom"/>
</dbReference>
<evidence type="ECO:0000259" key="3">
    <source>
        <dbReference type="Pfam" id="PF00082"/>
    </source>
</evidence>
<comment type="caution">
    <text evidence="1">Lacks conserved residue(s) required for the propagation of feature annotation.</text>
</comment>
<evidence type="ECO:0000256" key="2">
    <source>
        <dbReference type="SAM" id="MobiDB-lite"/>
    </source>
</evidence>
<protein>
    <submittedName>
        <fullName evidence="4">S8 family serine peptidase</fullName>
    </submittedName>
</protein>
<sequence length="741" mass="77563">MDSRYRLLLSAGFVVSAISLEGCSSGGGGGGGGTSEGAPDQGVYTPMSQPAPSTSEPAPAVSVAPARAPFVRVGVVDSSFDVAAIANNQRVVDSLNVHTGSTDVRGGNEWHGNVVASTISGGALGVAELDLIKIEQDGVNRSSAINYGVGQAAARGAQVVNASFSQRFVANDPRLGFNGVSSSESLAQVVNANGGKGAVYVISAGNNGQAMDTQGQPLYAAEPALYDMTLIAVGTDGKGNLHPSSAYPGDDTRLQARTIATDYVNREVGAQGTSISAARISEYAAGILSRWPHLDARQASQRLLDTASRESALFDRNDCGASGTDNCGSFYLGQGEADIEAALAPQGELVVAGQARVDEGGDLARSSYLQLSSAYGDAVRQSEALRDVAVFDGLGRDYRMNLGQQVQPRVDHATQMRRQMERLSLTSARAPITQSVDVDTYRFTTRSDGGGLLSSRFDAAYGPTTLSLYSFAGGEVNPMSAYSESGLMPMMSFQSGSELTQAFDSVNGVTSRYALGEHWDLTASHWASTLDDSAGASDYRARRSDVGVSWQPLPSFAIDTFLGSLDERQGLLGASGAGALGLGEENRMTFAGIGLTAKLSAGISGFAELEQGQGSASGRGLLASVDDIVARKVEMGLQWQGSGRRADERLAFTLRQPLRIEGAEASFEVPVGRQLDGTVVRESRSASLAPSGREIDIELGYAFKTGERSQWQLNVLHALEPGHDASAPSDTAAMVNYAYSF</sequence>
<dbReference type="Gene3D" id="3.40.50.200">
    <property type="entry name" value="Peptidase S8/S53 domain"/>
    <property type="match status" value="1"/>
</dbReference>
<feature type="compositionally biased region" description="Gly residues" evidence="2">
    <location>
        <begin position="26"/>
        <end position="35"/>
    </location>
</feature>
<feature type="domain" description="Peptidase S8/S53" evidence="3">
    <location>
        <begin position="72"/>
        <end position="311"/>
    </location>
</feature>
<name>A0ABS8DVL2_9GAMM</name>
<proteinExistence type="inferred from homology"/>
<dbReference type="SUPFAM" id="SSF52743">
    <property type="entry name" value="Subtilisin-like"/>
    <property type="match status" value="1"/>
</dbReference>
<dbReference type="Proteomes" id="UP001319882">
    <property type="component" value="Unassembled WGS sequence"/>
</dbReference>
<organism evidence="4 5">
    <name type="scientific">Vreelandella malpeensis</name>
    <dbReference type="NCBI Taxonomy" id="1172368"/>
    <lineage>
        <taxon>Bacteria</taxon>
        <taxon>Pseudomonadati</taxon>
        <taxon>Pseudomonadota</taxon>
        <taxon>Gammaproteobacteria</taxon>
        <taxon>Oceanospirillales</taxon>
        <taxon>Halomonadaceae</taxon>
        <taxon>Vreelandella</taxon>
    </lineage>
</organism>
<dbReference type="EMBL" id="WHVL01000006">
    <property type="protein sequence ID" value="MCB8890260.1"/>
    <property type="molecule type" value="Genomic_DNA"/>
</dbReference>
<evidence type="ECO:0000256" key="1">
    <source>
        <dbReference type="PROSITE-ProRule" id="PRU01240"/>
    </source>
</evidence>
<dbReference type="PROSITE" id="PS51892">
    <property type="entry name" value="SUBTILASE"/>
    <property type="match status" value="1"/>
</dbReference>
<dbReference type="Pfam" id="PF00082">
    <property type="entry name" value="Peptidase_S8"/>
    <property type="match status" value="1"/>
</dbReference>
<gene>
    <name evidence="4" type="ORF">GEV37_14170</name>
</gene>
<evidence type="ECO:0000313" key="4">
    <source>
        <dbReference type="EMBL" id="MCB8890260.1"/>
    </source>
</evidence>
<reference evidence="4 5" key="1">
    <citation type="journal article" date="2021" name="Sci. Rep.">
        <title>Genome analysis of a halophilic bacterium Halomonas malpeensis YU-PRIM-29(T) reveals its exopolysaccharide and pigment producing capabilities.</title>
        <authorList>
            <person name="Athmika"/>
            <person name="Ghate S.D."/>
            <person name="Arun A.B."/>
            <person name="Rao S.S."/>
            <person name="Kumar S.T.A."/>
            <person name="Kandiyil M.K."/>
            <person name="Saptami K."/>
            <person name="Rekha P.D."/>
        </authorList>
    </citation>
    <scope>NUCLEOTIDE SEQUENCE [LARGE SCALE GENOMIC DNA]</scope>
    <source>
        <strain evidence="5">prim 29</strain>
    </source>
</reference>
<comment type="caution">
    <text evidence="4">The sequence shown here is derived from an EMBL/GenBank/DDBJ whole genome shotgun (WGS) entry which is preliminary data.</text>
</comment>
<keyword evidence="5" id="KW-1185">Reference proteome</keyword>
<evidence type="ECO:0000313" key="5">
    <source>
        <dbReference type="Proteomes" id="UP001319882"/>
    </source>
</evidence>
<accession>A0ABS8DVL2</accession>
<dbReference type="InterPro" id="IPR036852">
    <property type="entry name" value="Peptidase_S8/S53_dom_sf"/>
</dbReference>
<feature type="region of interest" description="Disordered" evidence="2">
    <location>
        <begin position="26"/>
        <end position="60"/>
    </location>
</feature>
<feature type="compositionally biased region" description="Low complexity" evidence="2">
    <location>
        <begin position="50"/>
        <end position="60"/>
    </location>
</feature>